<dbReference type="InterPro" id="IPR053161">
    <property type="entry name" value="Ulvan_degrading_GH"/>
</dbReference>
<dbReference type="PANTHER" id="PTHR36848">
    <property type="entry name" value="DNA-BINDING PROTEIN (PUTATIVE SECRETED PROTEIN)-RELATED"/>
    <property type="match status" value="1"/>
</dbReference>
<evidence type="ECO:0000313" key="1">
    <source>
        <dbReference type="EMBL" id="MFB9756294.1"/>
    </source>
</evidence>
<dbReference type="EMBL" id="JBHMAG010000022">
    <property type="protein sequence ID" value="MFB9756294.1"/>
    <property type="molecule type" value="Genomic_DNA"/>
</dbReference>
<sequence length="1048" mass="120008">MQHSLYERFLNPPNSFRGKPLWSWNGELDREQLLKQIHTFKLMGFGGFYMHSRVGLKTEYLGDEWMTFTRECAEEAKRIGMEAWLYDEDRWPSGTAGGSVTQEPRYRLKFIKVDAVEPDAFQWTEAVVAAFHCHMDGIAIRQCVQLRKESMERLPHEGAVLVFTVTEMQSTSFYNGSTYLDTLNREATNRFLELTHDKYNQVCGDLFGSHIQGIFTDEPHRGALLDGFGILNPDKERHAPWTYDLFDRFRSTFGYDLIPHLPELFYRLDGNVVSQVKWHYVELLQRMFLDNFAVPMQEWCRKHGLRLTGHVLHEDSLTAQTAMSGSVMRYYEYMDDPGIDVLTEGNRCYWIAKQLSSVARQFGKQWLFSELYGATGWQMSFQGHKAVGDWQALFGINARSHHLAWYTMEGEAKRDFPGTIGPQCSWWQEYEKVETYFSRIAVVMSEGKAACDVLVLNPVESVWCQVYSGWSSMLAANSPEVIEIERQYKELFHWLSSAQIDFDYGDEHHLSRYGSVEADESGEPVLQLGASSYRLIIVAGMLTIRSSTLQLLQAFLQAGGRVVIAGTPPAYANALPSQAIVQALGRAIDVEWSQAAITEACSPSLRVRAQASEMKTEEPVRDIYCQIRKSDDGYLVLFQNMDRGRWLRNVRLRLNIRGIAEQWNALTGERLRVPATDTADGLDIIADFPPSGEQLYFVRTFPDDSVPLQPSYEETVVRQWTGPFAYRLSEPNVCLLDRAAYRIDDGDWQEEDEILKVDRALRDHYEVEWRNNKMIQPWYARAHGQWPSEPLGRISLAFRFQIDHFPTEGQWYLAMEHPENFTILVNDAPLPNGPVPGEWVDPCFQLLPLAASLLSVGENRIVLETAFHERVDLEAVYILGNFGVKLQNTEKQIVALPERMEMGDLAEQGLPFYGGMIAFLFDADEQRGRSYEDRTADVHILRLPAINGACAKVVFGNGGTQTMPWMPYEADITQPMQTGGSFELQLFLTRRNTFGPLHMVPAHSNAYSPDHFHTINDRYSEDYMLWPAGIPMPPQHIIRRNVSQTTRT</sequence>
<dbReference type="PANTHER" id="PTHR36848:SF2">
    <property type="entry name" value="SECRETED PROTEIN"/>
    <property type="match status" value="1"/>
</dbReference>
<comment type="caution">
    <text evidence="1">The sequence shown here is derived from an EMBL/GenBank/DDBJ whole genome shotgun (WGS) entry which is preliminary data.</text>
</comment>
<reference evidence="1 2" key="1">
    <citation type="submission" date="2024-09" db="EMBL/GenBank/DDBJ databases">
        <authorList>
            <person name="Sun Q."/>
            <person name="Mori K."/>
        </authorList>
    </citation>
    <scope>NUCLEOTIDE SEQUENCE [LARGE SCALE GENOMIC DNA]</scope>
    <source>
        <strain evidence="1 2">JCM 12520</strain>
    </source>
</reference>
<dbReference type="InterPro" id="IPR029062">
    <property type="entry name" value="Class_I_gatase-like"/>
</dbReference>
<keyword evidence="1" id="KW-0378">Hydrolase</keyword>
<proteinExistence type="predicted"/>
<dbReference type="Proteomes" id="UP001589619">
    <property type="component" value="Unassembled WGS sequence"/>
</dbReference>
<evidence type="ECO:0000313" key="2">
    <source>
        <dbReference type="Proteomes" id="UP001589619"/>
    </source>
</evidence>
<accession>A0ABV5W6T1</accession>
<dbReference type="Gene3D" id="3.40.50.880">
    <property type="match status" value="1"/>
</dbReference>
<gene>
    <name evidence="1" type="ORF">ACFFNY_32350</name>
</gene>
<name>A0ABV5W6T1_9BACL</name>
<protein>
    <submittedName>
        <fullName evidence="1">Glycosyl hydrolase</fullName>
    </submittedName>
</protein>
<keyword evidence="2" id="KW-1185">Reference proteome</keyword>
<organism evidence="1 2">
    <name type="scientific">Paenibacillus hodogayensis</name>
    <dbReference type="NCBI Taxonomy" id="279208"/>
    <lineage>
        <taxon>Bacteria</taxon>
        <taxon>Bacillati</taxon>
        <taxon>Bacillota</taxon>
        <taxon>Bacilli</taxon>
        <taxon>Bacillales</taxon>
        <taxon>Paenibacillaceae</taxon>
        <taxon>Paenibacillus</taxon>
    </lineage>
</organism>
<dbReference type="GO" id="GO:0016787">
    <property type="term" value="F:hydrolase activity"/>
    <property type="evidence" value="ECO:0007669"/>
    <property type="project" value="UniProtKB-KW"/>
</dbReference>
<dbReference type="Pfam" id="PF17132">
    <property type="entry name" value="Glyco_hydro_106"/>
    <property type="match status" value="1"/>
</dbReference>
<dbReference type="RefSeq" id="WP_344917325.1">
    <property type="nucleotide sequence ID" value="NZ_BAAAYO010000021.1"/>
</dbReference>